<dbReference type="RefSeq" id="WP_161269824.1">
    <property type="nucleotide sequence ID" value="NZ_JAAGNC010000221.1"/>
</dbReference>
<name>A0ABX0C4Y1_9PSEU</name>
<keyword evidence="2" id="KW-1185">Reference proteome</keyword>
<evidence type="ECO:0000313" key="2">
    <source>
        <dbReference type="Proteomes" id="UP000470404"/>
    </source>
</evidence>
<evidence type="ECO:0000313" key="1">
    <source>
        <dbReference type="EMBL" id="NEC62796.1"/>
    </source>
</evidence>
<protein>
    <submittedName>
        <fullName evidence="1">Uncharacterized protein</fullName>
    </submittedName>
</protein>
<feature type="non-terminal residue" evidence="1">
    <location>
        <position position="1"/>
    </location>
</feature>
<feature type="non-terminal residue" evidence="1">
    <location>
        <position position="70"/>
    </location>
</feature>
<sequence length="70" mass="6902">PPLAGMPNFATVRLGELAEMIDELAGTEGGAAAGDRGEAPGIGPWVRPFAIEHVPAARPAAAGHDSASGA</sequence>
<accession>A0ABX0C4Y1</accession>
<comment type="caution">
    <text evidence="1">The sequence shown here is derived from an EMBL/GenBank/DDBJ whole genome shotgun (WGS) entry which is preliminary data.</text>
</comment>
<gene>
    <name evidence="1" type="ORF">G3I59_46180</name>
</gene>
<organism evidence="1 2">
    <name type="scientific">Amycolatopsis rubida</name>
    <dbReference type="NCBI Taxonomy" id="112413"/>
    <lineage>
        <taxon>Bacteria</taxon>
        <taxon>Bacillati</taxon>
        <taxon>Actinomycetota</taxon>
        <taxon>Actinomycetes</taxon>
        <taxon>Pseudonocardiales</taxon>
        <taxon>Pseudonocardiaceae</taxon>
        <taxon>Amycolatopsis</taxon>
    </lineage>
</organism>
<dbReference type="Proteomes" id="UP000470404">
    <property type="component" value="Unassembled WGS sequence"/>
</dbReference>
<proteinExistence type="predicted"/>
<dbReference type="EMBL" id="JAAGNC010000221">
    <property type="protein sequence ID" value="NEC62796.1"/>
    <property type="molecule type" value="Genomic_DNA"/>
</dbReference>
<reference evidence="1 2" key="1">
    <citation type="submission" date="2020-01" db="EMBL/GenBank/DDBJ databases">
        <title>Insect and environment-associated Actinomycetes.</title>
        <authorList>
            <person name="Currrie C."/>
            <person name="Chevrette M."/>
            <person name="Carlson C."/>
            <person name="Stubbendieck R."/>
            <person name="Wendt-Pienkowski E."/>
        </authorList>
    </citation>
    <scope>NUCLEOTIDE SEQUENCE [LARGE SCALE GENOMIC DNA]</scope>
    <source>
        <strain evidence="1 2">SID8386</strain>
    </source>
</reference>